<feature type="chain" id="PRO_5002118285" description="SnoaL-like domain-containing protein" evidence="1">
    <location>
        <begin position="21"/>
        <end position="205"/>
    </location>
</feature>
<keyword evidence="1" id="KW-0732">Signal</keyword>
<gene>
    <name evidence="2" type="ORF">BN869_000006973_1</name>
</gene>
<evidence type="ECO:0000313" key="2">
    <source>
        <dbReference type="EMBL" id="CEO50915.1"/>
    </source>
</evidence>
<proteinExistence type="predicted"/>
<reference evidence="2" key="1">
    <citation type="submission" date="2015-01" db="EMBL/GenBank/DDBJ databases">
        <authorList>
            <person name="Durling Mikael"/>
        </authorList>
    </citation>
    <scope>NUCLEOTIDE SEQUENCE</scope>
</reference>
<sequence length="205" mass="22753">MKINTCSSVAASLMVSLALADSCTPFPSSVVPFSSDFKQPEPPLVKSEFQTQFIQHKWNQNLSHITTGYIVNSPSKGFVRVDQANDEGFGTSLFNYANVTEDGQVDNILTMYTANSTAPNIWQGYVNSNFPIFQEDIVVQAGAVFSGLVERTFWDGQVAAWNIMYQGVIPVTVFVNTCNVVVGYDYFAPVERTRVITEFFNLKAE</sequence>
<evidence type="ECO:0008006" key="3">
    <source>
        <dbReference type="Google" id="ProtNLM"/>
    </source>
</evidence>
<accession>A0A0B7K7I2</accession>
<evidence type="ECO:0000256" key="1">
    <source>
        <dbReference type="SAM" id="SignalP"/>
    </source>
</evidence>
<protein>
    <recommendedName>
        <fullName evidence="3">SnoaL-like domain-containing protein</fullName>
    </recommendedName>
</protein>
<name>A0A0B7K7I2_BIOOC</name>
<dbReference type="AlphaFoldDB" id="A0A0B7K7I2"/>
<feature type="signal peptide" evidence="1">
    <location>
        <begin position="1"/>
        <end position="20"/>
    </location>
</feature>
<dbReference type="EMBL" id="CDPU01000020">
    <property type="protein sequence ID" value="CEO50915.1"/>
    <property type="molecule type" value="Genomic_DNA"/>
</dbReference>
<organism evidence="2">
    <name type="scientific">Bionectria ochroleuca</name>
    <name type="common">Gliocladium roseum</name>
    <dbReference type="NCBI Taxonomy" id="29856"/>
    <lineage>
        <taxon>Eukaryota</taxon>
        <taxon>Fungi</taxon>
        <taxon>Dikarya</taxon>
        <taxon>Ascomycota</taxon>
        <taxon>Pezizomycotina</taxon>
        <taxon>Sordariomycetes</taxon>
        <taxon>Hypocreomycetidae</taxon>
        <taxon>Hypocreales</taxon>
        <taxon>Bionectriaceae</taxon>
        <taxon>Clonostachys</taxon>
    </lineage>
</organism>